<keyword evidence="5" id="KW-0539">Nucleus</keyword>
<dbReference type="SUPFAM" id="SSF57701">
    <property type="entry name" value="Zn2/Cys6 DNA-binding domain"/>
    <property type="match status" value="1"/>
</dbReference>
<dbReference type="PANTHER" id="PTHR31845:SF32">
    <property type="entry name" value="MISCELLANEOUS ZN(II)2CYS6 TRANSCRIPTION FACTOR (EUROFUNG)-RELATED"/>
    <property type="match status" value="1"/>
</dbReference>
<keyword evidence="2" id="KW-0805">Transcription regulation</keyword>
<evidence type="ECO:0000256" key="3">
    <source>
        <dbReference type="ARBA" id="ARBA00023125"/>
    </source>
</evidence>
<dbReference type="InterPro" id="IPR051089">
    <property type="entry name" value="prtT"/>
</dbReference>
<dbReference type="GO" id="GO:0008270">
    <property type="term" value="F:zinc ion binding"/>
    <property type="evidence" value="ECO:0007669"/>
    <property type="project" value="InterPro"/>
</dbReference>
<evidence type="ECO:0000256" key="6">
    <source>
        <dbReference type="SAM" id="MobiDB-lite"/>
    </source>
</evidence>
<comment type="subcellular location">
    <subcellularLocation>
        <location evidence="1">Nucleus</location>
    </subcellularLocation>
</comment>
<dbReference type="GO" id="GO:0000976">
    <property type="term" value="F:transcription cis-regulatory region binding"/>
    <property type="evidence" value="ECO:0007669"/>
    <property type="project" value="TreeGrafter"/>
</dbReference>
<keyword evidence="8" id="KW-1185">Reference proteome</keyword>
<evidence type="ECO:0000256" key="1">
    <source>
        <dbReference type="ARBA" id="ARBA00004123"/>
    </source>
</evidence>
<feature type="region of interest" description="Disordered" evidence="6">
    <location>
        <begin position="54"/>
        <end position="90"/>
    </location>
</feature>
<feature type="compositionally biased region" description="Gly residues" evidence="6">
    <location>
        <begin position="189"/>
        <end position="199"/>
    </location>
</feature>
<feature type="region of interest" description="Disordered" evidence="6">
    <location>
        <begin position="132"/>
        <end position="200"/>
    </location>
</feature>
<proteinExistence type="predicted"/>
<keyword evidence="4" id="KW-0804">Transcription</keyword>
<dbReference type="EMBL" id="JAKJXP020000015">
    <property type="protein sequence ID" value="KAK7755170.1"/>
    <property type="molecule type" value="Genomic_DNA"/>
</dbReference>
<evidence type="ECO:0000313" key="8">
    <source>
        <dbReference type="Proteomes" id="UP001320420"/>
    </source>
</evidence>
<evidence type="ECO:0000256" key="4">
    <source>
        <dbReference type="ARBA" id="ARBA00023163"/>
    </source>
</evidence>
<feature type="compositionally biased region" description="Basic residues" evidence="6">
    <location>
        <begin position="56"/>
        <end position="66"/>
    </location>
</feature>
<dbReference type="AlphaFoldDB" id="A0AAN9UZI2"/>
<evidence type="ECO:0008006" key="9">
    <source>
        <dbReference type="Google" id="ProtNLM"/>
    </source>
</evidence>
<reference evidence="7 8" key="1">
    <citation type="submission" date="2024-02" db="EMBL/GenBank/DDBJ databases">
        <title>De novo assembly and annotation of 12 fungi associated with fruit tree decline syndrome in Ontario, Canada.</title>
        <authorList>
            <person name="Sulman M."/>
            <person name="Ellouze W."/>
            <person name="Ilyukhin E."/>
        </authorList>
    </citation>
    <scope>NUCLEOTIDE SEQUENCE [LARGE SCALE GENOMIC DNA]</scope>
    <source>
        <strain evidence="7 8">M11/M66-122</strain>
    </source>
</reference>
<evidence type="ECO:0000256" key="2">
    <source>
        <dbReference type="ARBA" id="ARBA00023015"/>
    </source>
</evidence>
<name>A0AAN9UZI2_9PEZI</name>
<evidence type="ECO:0000256" key="5">
    <source>
        <dbReference type="ARBA" id="ARBA00023242"/>
    </source>
</evidence>
<organism evidence="7 8">
    <name type="scientific">Diatrype stigma</name>
    <dbReference type="NCBI Taxonomy" id="117547"/>
    <lineage>
        <taxon>Eukaryota</taxon>
        <taxon>Fungi</taxon>
        <taxon>Dikarya</taxon>
        <taxon>Ascomycota</taxon>
        <taxon>Pezizomycotina</taxon>
        <taxon>Sordariomycetes</taxon>
        <taxon>Xylariomycetidae</taxon>
        <taxon>Xylariales</taxon>
        <taxon>Diatrypaceae</taxon>
        <taxon>Diatrype</taxon>
    </lineage>
</organism>
<evidence type="ECO:0000313" key="7">
    <source>
        <dbReference type="EMBL" id="KAK7755170.1"/>
    </source>
</evidence>
<feature type="compositionally biased region" description="Gly residues" evidence="6">
    <location>
        <begin position="72"/>
        <end position="86"/>
    </location>
</feature>
<dbReference type="Proteomes" id="UP001320420">
    <property type="component" value="Unassembled WGS sequence"/>
</dbReference>
<dbReference type="GO" id="GO:0000981">
    <property type="term" value="F:DNA-binding transcription factor activity, RNA polymerase II-specific"/>
    <property type="evidence" value="ECO:0007669"/>
    <property type="project" value="InterPro"/>
</dbReference>
<keyword evidence="3" id="KW-0238">DNA-binding</keyword>
<dbReference type="PANTHER" id="PTHR31845">
    <property type="entry name" value="FINGER DOMAIN PROTEIN, PUTATIVE-RELATED"/>
    <property type="match status" value="1"/>
</dbReference>
<protein>
    <recommendedName>
        <fullName evidence="9">Zn(2)-C6 fungal-type domain-containing protein</fullName>
    </recommendedName>
</protein>
<comment type="caution">
    <text evidence="7">The sequence shown here is derived from an EMBL/GenBank/DDBJ whole genome shotgun (WGS) entry which is preliminary data.</text>
</comment>
<dbReference type="InterPro" id="IPR036864">
    <property type="entry name" value="Zn2-C6_fun-type_DNA-bd_sf"/>
</dbReference>
<gene>
    <name evidence="7" type="ORF">SLS62_002985</name>
</gene>
<accession>A0AAN9UZI2</accession>
<feature type="compositionally biased region" description="Low complexity" evidence="6">
    <location>
        <begin position="132"/>
        <end position="157"/>
    </location>
</feature>
<dbReference type="GO" id="GO:0005634">
    <property type="term" value="C:nucleus"/>
    <property type="evidence" value="ECO:0007669"/>
    <property type="project" value="UniProtKB-SubCell"/>
</dbReference>
<sequence length="749" mass="79998">MEKDIPPYGHACTNCAKAKCKCVSRAGPGGGKPPGPDSKCDRCYRLGRECTPSATVRKRGTARRTAARSLGGAAGGTGGSGNGSPGGETTTARTAQLEEKLDDLVSLLRSQHAAASAAAAAAAAAATAAATPTATDVGADSGTTTGPGTSNSSGPTPHQIPTPESSAAGDENVVSRPQARLRSGDMAPRGGGGGGGGGKNPFHIAASSCFQLPPGTPAPHIPELEPAKAEECLQFFRDNHLRFFPFVYISPETTAEELQKKRPFLWLNIRTLTCKSSVQQAALGHRIREIIGQQVLGQSDRTMDLLLGLLGFLGWGMVQAMGRPMMAVFTGIATGIISDLRLDKPSHFNPLKEAHAFKPYRFTCQVPWTSSDRTHEHRRAVLACYIISANNFYFLKTQIMRWTPYMEDSLEKLWNEPEWPGDQVLATLVRIFKVLEDFSHVQWNVSDFGGRPGAPKATAMYYVKGLRANLEEIRRNLPDTLKENKIVQTYLYSAEAQINDLPMQSPTPSATPGFIDFGRTECFDLCLRAIKLCLENYFSFEAAEYIGFSMPMFLHYARATQILYRLSLSDDPAWDRASIRHTVDLIGVLVLGEERFASVARAVGLESDGPDGGDMFTKGAQALRATIPIWRASLEHVGAIPPSSNTAAATNAITASAGAVGGGDTMSGGASNTVATATSTTEDMVGPSAVDVTMGDAGVGGVGSGAVVGDLNSAAELPSSLDVMQDFMWADFTEDPWISDFFTWQSPMR</sequence>